<organism evidence="1 2">
    <name type="scientific">Deinococcus ruber</name>
    <dbReference type="NCBI Taxonomy" id="1848197"/>
    <lineage>
        <taxon>Bacteria</taxon>
        <taxon>Thermotogati</taxon>
        <taxon>Deinococcota</taxon>
        <taxon>Deinococci</taxon>
        <taxon>Deinococcales</taxon>
        <taxon>Deinococcaceae</taxon>
        <taxon>Deinococcus</taxon>
    </lineage>
</organism>
<dbReference type="SUPFAM" id="SSF53474">
    <property type="entry name" value="alpha/beta-Hydrolases"/>
    <property type="match status" value="1"/>
</dbReference>
<comment type="caution">
    <text evidence="1">The sequence shown here is derived from an EMBL/GenBank/DDBJ whole genome shotgun (WGS) entry which is preliminary data.</text>
</comment>
<evidence type="ECO:0008006" key="3">
    <source>
        <dbReference type="Google" id="ProtNLM"/>
    </source>
</evidence>
<gene>
    <name evidence="1" type="ORF">GCM10008957_06920</name>
</gene>
<keyword evidence="2" id="KW-1185">Reference proteome</keyword>
<proteinExistence type="predicted"/>
<dbReference type="RefSeq" id="WP_189088114.1">
    <property type="nucleotide sequence ID" value="NZ_BMQL01000002.1"/>
</dbReference>
<dbReference type="Gene3D" id="3.40.50.1820">
    <property type="entry name" value="alpha/beta hydrolase"/>
    <property type="match status" value="1"/>
</dbReference>
<dbReference type="AlphaFoldDB" id="A0A918BXS0"/>
<evidence type="ECO:0000313" key="2">
    <source>
        <dbReference type="Proteomes" id="UP000603865"/>
    </source>
</evidence>
<dbReference type="Proteomes" id="UP000603865">
    <property type="component" value="Unassembled WGS sequence"/>
</dbReference>
<accession>A0A918BXS0</accession>
<sequence>MKMPLPTRSLLRLRGRLAAQPPAPDYSRLLTGGDALARLDTLAQAQAEQLLSACAAALSLYPAWERRDWAMPEAQAALNTYGGHFLNLERIAARLGGVHHVPGRHSYLHASSGLTFAALSQESGITLVLGGTNSSHSDRQPVTFSAEVKQVQADFLNMVGRVPRLYRAADLLTLLARAELSEPLTLAGHSLGGGLAQYAALMNDLPALAFSPTALGRGILALLYQLGRLANTERILERVQAYSLDGDPIPTIGTGWFQSRVVGCHLRLPLSPDVPPARHATSHGQIYPHLLMHLQRTWPELKSALEVPS</sequence>
<dbReference type="Pfam" id="PF26363">
    <property type="entry name" value="Phospholipase-like"/>
    <property type="match status" value="1"/>
</dbReference>
<reference evidence="1" key="1">
    <citation type="journal article" date="2014" name="Int. J. Syst. Evol. Microbiol.">
        <title>Complete genome sequence of Corynebacterium casei LMG S-19264T (=DSM 44701T), isolated from a smear-ripened cheese.</title>
        <authorList>
            <consortium name="US DOE Joint Genome Institute (JGI-PGF)"/>
            <person name="Walter F."/>
            <person name="Albersmeier A."/>
            <person name="Kalinowski J."/>
            <person name="Ruckert C."/>
        </authorList>
    </citation>
    <scope>NUCLEOTIDE SEQUENCE</scope>
    <source>
        <strain evidence="1">JCM 31311</strain>
    </source>
</reference>
<name>A0A918BXS0_9DEIO</name>
<evidence type="ECO:0000313" key="1">
    <source>
        <dbReference type="EMBL" id="GGQ97182.1"/>
    </source>
</evidence>
<protein>
    <recommendedName>
        <fullName evidence="3">Fungal lipase-like domain-containing protein</fullName>
    </recommendedName>
</protein>
<dbReference type="EMBL" id="BMQL01000002">
    <property type="protein sequence ID" value="GGQ97182.1"/>
    <property type="molecule type" value="Genomic_DNA"/>
</dbReference>
<dbReference type="InterPro" id="IPR029058">
    <property type="entry name" value="AB_hydrolase_fold"/>
</dbReference>
<reference evidence="1" key="2">
    <citation type="submission" date="2020-09" db="EMBL/GenBank/DDBJ databases">
        <authorList>
            <person name="Sun Q."/>
            <person name="Ohkuma M."/>
        </authorList>
    </citation>
    <scope>NUCLEOTIDE SEQUENCE</scope>
    <source>
        <strain evidence="1">JCM 31311</strain>
    </source>
</reference>